<proteinExistence type="predicted"/>
<sequence>MRDVWCEKRCHHFITGTPKLVVPFNQAQARSSWVGYWINFKIKQVIGRDDSCQPFGPSHREDIQQSTIVGESGGYKEARNKKRQCHTIKNRNNP</sequence>
<feature type="compositionally biased region" description="Basic residues" evidence="1">
    <location>
        <begin position="79"/>
        <end position="94"/>
    </location>
</feature>
<evidence type="ECO:0000256" key="1">
    <source>
        <dbReference type="SAM" id="MobiDB-lite"/>
    </source>
</evidence>
<organism evidence="2 3">
    <name type="scientific">Austropuccinia psidii MF-1</name>
    <dbReference type="NCBI Taxonomy" id="1389203"/>
    <lineage>
        <taxon>Eukaryota</taxon>
        <taxon>Fungi</taxon>
        <taxon>Dikarya</taxon>
        <taxon>Basidiomycota</taxon>
        <taxon>Pucciniomycotina</taxon>
        <taxon>Pucciniomycetes</taxon>
        <taxon>Pucciniales</taxon>
        <taxon>Sphaerophragmiaceae</taxon>
        <taxon>Austropuccinia</taxon>
    </lineage>
</organism>
<dbReference type="EMBL" id="AVOT02042797">
    <property type="protein sequence ID" value="MBW0538236.1"/>
    <property type="molecule type" value="Genomic_DNA"/>
</dbReference>
<dbReference type="Proteomes" id="UP000765509">
    <property type="component" value="Unassembled WGS sequence"/>
</dbReference>
<evidence type="ECO:0000313" key="3">
    <source>
        <dbReference type="Proteomes" id="UP000765509"/>
    </source>
</evidence>
<evidence type="ECO:0000313" key="2">
    <source>
        <dbReference type="EMBL" id="MBW0538236.1"/>
    </source>
</evidence>
<feature type="region of interest" description="Disordered" evidence="1">
    <location>
        <begin position="68"/>
        <end position="94"/>
    </location>
</feature>
<protein>
    <submittedName>
        <fullName evidence="2">Uncharacterized protein</fullName>
    </submittedName>
</protein>
<dbReference type="AlphaFoldDB" id="A0A9Q3FJ21"/>
<gene>
    <name evidence="2" type="ORF">O181_077951</name>
</gene>
<name>A0A9Q3FJ21_9BASI</name>
<accession>A0A9Q3FJ21</accession>
<keyword evidence="3" id="KW-1185">Reference proteome</keyword>
<comment type="caution">
    <text evidence="2">The sequence shown here is derived from an EMBL/GenBank/DDBJ whole genome shotgun (WGS) entry which is preliminary data.</text>
</comment>
<reference evidence="2" key="1">
    <citation type="submission" date="2021-03" db="EMBL/GenBank/DDBJ databases">
        <title>Draft genome sequence of rust myrtle Austropuccinia psidii MF-1, a brazilian biotype.</title>
        <authorList>
            <person name="Quecine M.C."/>
            <person name="Pachon D.M.R."/>
            <person name="Bonatelli M.L."/>
            <person name="Correr F.H."/>
            <person name="Franceschini L.M."/>
            <person name="Leite T.F."/>
            <person name="Margarido G.R.A."/>
            <person name="Almeida C.A."/>
            <person name="Ferrarezi J.A."/>
            <person name="Labate C.A."/>
        </authorList>
    </citation>
    <scope>NUCLEOTIDE SEQUENCE</scope>
    <source>
        <strain evidence="2">MF-1</strain>
    </source>
</reference>